<dbReference type="AlphaFoldDB" id="A0A0F4PVC5"/>
<evidence type="ECO:0000313" key="5">
    <source>
        <dbReference type="EMBL" id="KJZ02313.1"/>
    </source>
</evidence>
<dbReference type="Gene3D" id="3.40.50.2300">
    <property type="match status" value="2"/>
</dbReference>
<dbReference type="EMBL" id="JXXZ01000001">
    <property type="protein sequence ID" value="KJZ02313.1"/>
    <property type="molecule type" value="Genomic_DNA"/>
</dbReference>
<dbReference type="RefSeq" id="WP_045979043.1">
    <property type="nucleotide sequence ID" value="NZ_JXXY01000005.1"/>
</dbReference>
<dbReference type="GO" id="GO:0003700">
    <property type="term" value="F:DNA-binding transcription factor activity"/>
    <property type="evidence" value="ECO:0007669"/>
    <property type="project" value="TreeGrafter"/>
</dbReference>
<dbReference type="OrthoDB" id="6619319at2"/>
<proteinExistence type="predicted"/>
<keyword evidence="1" id="KW-0805">Transcription regulation</keyword>
<dbReference type="GO" id="GO:0000976">
    <property type="term" value="F:transcription cis-regulatory region binding"/>
    <property type="evidence" value="ECO:0007669"/>
    <property type="project" value="TreeGrafter"/>
</dbReference>
<comment type="caution">
    <text evidence="5">The sequence shown here is derived from an EMBL/GenBank/DDBJ whole genome shotgun (WGS) entry which is preliminary data.</text>
</comment>
<keyword evidence="2" id="KW-0238">DNA-binding</keyword>
<dbReference type="eggNOG" id="COG1609">
    <property type="taxonomic scope" value="Bacteria"/>
</dbReference>
<name>A0A0F4PVC5_9GAMM</name>
<gene>
    <name evidence="5" type="ORF">TW72_00315</name>
</gene>
<dbReference type="InterPro" id="IPR028082">
    <property type="entry name" value="Peripla_BP_I"/>
</dbReference>
<evidence type="ECO:0000256" key="3">
    <source>
        <dbReference type="ARBA" id="ARBA00023163"/>
    </source>
</evidence>
<keyword evidence="3" id="KW-0804">Transcription</keyword>
<keyword evidence="6" id="KW-1185">Reference proteome</keyword>
<evidence type="ECO:0000259" key="4">
    <source>
        <dbReference type="PROSITE" id="PS50932"/>
    </source>
</evidence>
<evidence type="ECO:0000313" key="6">
    <source>
        <dbReference type="Proteomes" id="UP000033664"/>
    </source>
</evidence>
<protein>
    <submittedName>
        <fullName evidence="5">LacI family transcriptional regulator</fullName>
    </submittedName>
</protein>
<evidence type="ECO:0000256" key="1">
    <source>
        <dbReference type="ARBA" id="ARBA00023015"/>
    </source>
</evidence>
<dbReference type="GeneID" id="58226930"/>
<dbReference type="InterPro" id="IPR010982">
    <property type="entry name" value="Lambda_DNA-bd_dom_sf"/>
</dbReference>
<dbReference type="Proteomes" id="UP000033664">
    <property type="component" value="Unassembled WGS sequence"/>
</dbReference>
<dbReference type="InterPro" id="IPR000843">
    <property type="entry name" value="HTH_LacI"/>
</dbReference>
<dbReference type="Pfam" id="PF00356">
    <property type="entry name" value="LacI"/>
    <property type="match status" value="1"/>
</dbReference>
<dbReference type="PROSITE" id="PS00356">
    <property type="entry name" value="HTH_LACI_1"/>
    <property type="match status" value="1"/>
</dbReference>
<dbReference type="PROSITE" id="PS50932">
    <property type="entry name" value="HTH_LACI_2"/>
    <property type="match status" value="1"/>
</dbReference>
<reference evidence="5 6" key="1">
    <citation type="journal article" date="2015" name="BMC Genomics">
        <title>Genome mining reveals unlocked bioactive potential of marine Gram-negative bacteria.</title>
        <authorList>
            <person name="Machado H."/>
            <person name="Sonnenschein E.C."/>
            <person name="Melchiorsen J."/>
            <person name="Gram L."/>
        </authorList>
    </citation>
    <scope>NUCLEOTIDE SEQUENCE [LARGE SCALE GENOMIC DNA]</scope>
    <source>
        <strain evidence="5 6">S3137</strain>
    </source>
</reference>
<accession>A0A0F4PVC5</accession>
<dbReference type="Gene3D" id="1.10.260.40">
    <property type="entry name" value="lambda repressor-like DNA-binding domains"/>
    <property type="match status" value="1"/>
</dbReference>
<feature type="domain" description="HTH lacI-type" evidence="4">
    <location>
        <begin position="10"/>
        <end position="64"/>
    </location>
</feature>
<organism evidence="5 6">
    <name type="scientific">Pseudoalteromonas ruthenica</name>
    <dbReference type="NCBI Taxonomy" id="151081"/>
    <lineage>
        <taxon>Bacteria</taxon>
        <taxon>Pseudomonadati</taxon>
        <taxon>Pseudomonadota</taxon>
        <taxon>Gammaproteobacteria</taxon>
        <taxon>Alteromonadales</taxon>
        <taxon>Pseudoalteromonadaceae</taxon>
        <taxon>Pseudoalteromonas</taxon>
    </lineage>
</organism>
<dbReference type="SMART" id="SM00354">
    <property type="entry name" value="HTH_LACI"/>
    <property type="match status" value="1"/>
</dbReference>
<dbReference type="SUPFAM" id="SSF47413">
    <property type="entry name" value="lambda repressor-like DNA-binding domains"/>
    <property type="match status" value="1"/>
</dbReference>
<dbReference type="CDD" id="cd06289">
    <property type="entry name" value="PBP1_MalI-like"/>
    <property type="match status" value="1"/>
</dbReference>
<dbReference type="PANTHER" id="PTHR30146:SF109">
    <property type="entry name" value="HTH-TYPE TRANSCRIPTIONAL REGULATOR GALS"/>
    <property type="match status" value="1"/>
</dbReference>
<evidence type="ECO:0000256" key="2">
    <source>
        <dbReference type="ARBA" id="ARBA00023125"/>
    </source>
</evidence>
<dbReference type="CDD" id="cd01392">
    <property type="entry name" value="HTH_LacI"/>
    <property type="match status" value="1"/>
</dbReference>
<sequence>MIKKHPNDKITIFDVAEHAGVSKSTVSLVLTHSDKVSDKSKAKVERAIAELGYVYNRDAASLRSRRSRLVALVINDLTNPYSAQLAVGLEQYIYDLGLVPMLVNTGESFARQQQVVNTLKEYNVAAFVMCPAPATDKQWQNELIQSGFPVINIMREISLSSAPCILPDNRKGTFLAAEHLLSQAVQELAFIGGNSDISDYHERLAGFEQALSEHPSAVHSHIINSATTRQGGHQAFQKLRRQAPSVQAVVCFSDVIAYGFIEAMREVGLTPGKDIKVVGFDDLDDSALMTPALSSVRIDAAEIGRRTTAVLKEIMAGNKAPVRTLIDVELQVRESSL</sequence>
<dbReference type="PANTHER" id="PTHR30146">
    <property type="entry name" value="LACI-RELATED TRANSCRIPTIONAL REPRESSOR"/>
    <property type="match status" value="1"/>
</dbReference>
<dbReference type="InterPro" id="IPR046335">
    <property type="entry name" value="LacI/GalR-like_sensor"/>
</dbReference>
<dbReference type="SUPFAM" id="SSF53822">
    <property type="entry name" value="Periplasmic binding protein-like I"/>
    <property type="match status" value="1"/>
</dbReference>
<dbReference type="Pfam" id="PF13377">
    <property type="entry name" value="Peripla_BP_3"/>
    <property type="match status" value="1"/>
</dbReference>
<dbReference type="PATRIC" id="fig|151081.8.peg.1243"/>